<keyword evidence="4" id="KW-0735">Signal-anchor</keyword>
<accession>A0ABM1T8F3</accession>
<evidence type="ECO:0000256" key="3">
    <source>
        <dbReference type="ARBA" id="ARBA00022692"/>
    </source>
</evidence>
<comment type="similarity">
    <text evidence="2">Belongs to the X(+)/potassium ATPases subunit beta family.</text>
</comment>
<evidence type="ECO:0000256" key="2">
    <source>
        <dbReference type="ARBA" id="ARBA00005876"/>
    </source>
</evidence>
<dbReference type="InterPro" id="IPR038702">
    <property type="entry name" value="Na/K_ATPase_sub_beta_sf"/>
</dbReference>
<reference evidence="10" key="1">
    <citation type="submission" date="2025-08" db="UniProtKB">
        <authorList>
            <consortium name="RefSeq"/>
        </authorList>
    </citation>
    <scope>IDENTIFICATION</scope>
    <source>
        <tissue evidence="10">Muscle</tissue>
    </source>
</reference>
<proteinExistence type="inferred from homology"/>
<evidence type="ECO:0000256" key="4">
    <source>
        <dbReference type="ARBA" id="ARBA00022968"/>
    </source>
</evidence>
<keyword evidence="3 8" id="KW-0812">Transmembrane</keyword>
<dbReference type="Pfam" id="PF00287">
    <property type="entry name" value="Na_K-ATPase"/>
    <property type="match status" value="1"/>
</dbReference>
<keyword evidence="9" id="KW-1185">Reference proteome</keyword>
<keyword evidence="6 8" id="KW-0472">Membrane</keyword>
<dbReference type="RefSeq" id="XP_022252159.1">
    <property type="nucleotide sequence ID" value="XM_022396451.1"/>
</dbReference>
<feature type="region of interest" description="Disordered" evidence="7">
    <location>
        <begin position="1"/>
        <end position="30"/>
    </location>
</feature>
<sequence>MTDKSRNENREAFVMENMDGKKEDEATDDVPLKAESVDVSVAIETKEKDGATASGKEGRDKGFRSWLAKPRVMWWIAVLVAILLITVVLIITLLAMEDSSETYRDITPRLMMVHPRPEGRYQLIHFRHGSLPHEGADWPNLVNELSKLMSNYDSKHNVKRNRTECFGQLPPEGYACLFDTSQISPDCRASNFFGYQDGSPCIFLQFSNITGWEPQPYSTRDLELRRYLPKELRYGYNPAFAFIDCQGDTDVDKENMGPILFMPEQGFPVNFFPYTGHPDYMPPLVVIRFRQPKVGVAISITCKLWAKNVSRQYDIAPSGVTRLTLLIE</sequence>
<evidence type="ECO:0000313" key="9">
    <source>
        <dbReference type="Proteomes" id="UP000694941"/>
    </source>
</evidence>
<evidence type="ECO:0000313" key="10">
    <source>
        <dbReference type="RefSeq" id="XP_022252159.1"/>
    </source>
</evidence>
<evidence type="ECO:0000256" key="1">
    <source>
        <dbReference type="ARBA" id="ARBA00004606"/>
    </source>
</evidence>
<organism evidence="9 10">
    <name type="scientific">Limulus polyphemus</name>
    <name type="common">Atlantic horseshoe crab</name>
    <dbReference type="NCBI Taxonomy" id="6850"/>
    <lineage>
        <taxon>Eukaryota</taxon>
        <taxon>Metazoa</taxon>
        <taxon>Ecdysozoa</taxon>
        <taxon>Arthropoda</taxon>
        <taxon>Chelicerata</taxon>
        <taxon>Merostomata</taxon>
        <taxon>Xiphosura</taxon>
        <taxon>Limulidae</taxon>
        <taxon>Limulus</taxon>
    </lineage>
</organism>
<evidence type="ECO:0000256" key="6">
    <source>
        <dbReference type="ARBA" id="ARBA00023136"/>
    </source>
</evidence>
<keyword evidence="5 8" id="KW-1133">Transmembrane helix</keyword>
<evidence type="ECO:0000256" key="8">
    <source>
        <dbReference type="SAM" id="Phobius"/>
    </source>
</evidence>
<evidence type="ECO:0000256" key="7">
    <source>
        <dbReference type="SAM" id="MobiDB-lite"/>
    </source>
</evidence>
<name>A0ABM1T8F3_LIMPO</name>
<dbReference type="PANTHER" id="PTHR11523:SF28">
    <property type="entry name" value="NA_K-ATPASE BETA SUBUNIT ISOFORM 4-RELATED"/>
    <property type="match status" value="1"/>
</dbReference>
<gene>
    <name evidence="10" type="primary">LOC111087950</name>
</gene>
<dbReference type="InterPro" id="IPR000402">
    <property type="entry name" value="Na/K_ATPase_sub_beta"/>
</dbReference>
<feature type="transmembrane region" description="Helical" evidence="8">
    <location>
        <begin position="72"/>
        <end position="96"/>
    </location>
</feature>
<comment type="subcellular location">
    <subcellularLocation>
        <location evidence="1">Membrane</location>
        <topology evidence="1">Single-pass type II membrane protein</topology>
    </subcellularLocation>
</comment>
<protein>
    <submittedName>
        <fullName evidence="10">Sodium/potassium-transporting ATPase subunit beta-like</fullName>
    </submittedName>
</protein>
<dbReference type="GeneID" id="111087950"/>
<dbReference type="Proteomes" id="UP000694941">
    <property type="component" value="Unplaced"/>
</dbReference>
<evidence type="ECO:0000256" key="5">
    <source>
        <dbReference type="ARBA" id="ARBA00022989"/>
    </source>
</evidence>
<dbReference type="PANTHER" id="PTHR11523">
    <property type="entry name" value="SODIUM/POTASSIUM-DEPENDENT ATPASE BETA SUBUNIT"/>
    <property type="match status" value="1"/>
</dbReference>
<dbReference type="Gene3D" id="2.60.40.1660">
    <property type="entry name" value="Na, k-atpase alpha subunit"/>
    <property type="match status" value="1"/>
</dbReference>